<keyword evidence="3" id="KW-1185">Reference proteome</keyword>
<proteinExistence type="predicted"/>
<reference evidence="2 3" key="1">
    <citation type="submission" date="2023-08" db="EMBL/GenBank/DDBJ databases">
        <title>The draft genome sequence of Paracraurococcus sp. LOR1-02.</title>
        <authorList>
            <person name="Kingkaew E."/>
            <person name="Tanasupawat S."/>
        </authorList>
    </citation>
    <scope>NUCLEOTIDE SEQUENCE [LARGE SCALE GENOMIC DNA]</scope>
    <source>
        <strain evidence="2 3">LOR1-02</strain>
    </source>
</reference>
<organism evidence="2 3">
    <name type="scientific">Paracraurococcus lichenis</name>
    <dbReference type="NCBI Taxonomy" id="3064888"/>
    <lineage>
        <taxon>Bacteria</taxon>
        <taxon>Pseudomonadati</taxon>
        <taxon>Pseudomonadota</taxon>
        <taxon>Alphaproteobacteria</taxon>
        <taxon>Acetobacterales</taxon>
        <taxon>Roseomonadaceae</taxon>
        <taxon>Paracraurococcus</taxon>
    </lineage>
</organism>
<dbReference type="RefSeq" id="WP_305105496.1">
    <property type="nucleotide sequence ID" value="NZ_JAUTWS010000019.1"/>
</dbReference>
<evidence type="ECO:0000256" key="1">
    <source>
        <dbReference type="SAM" id="MobiDB-lite"/>
    </source>
</evidence>
<evidence type="ECO:0000313" key="3">
    <source>
        <dbReference type="Proteomes" id="UP001243009"/>
    </source>
</evidence>
<feature type="region of interest" description="Disordered" evidence="1">
    <location>
        <begin position="22"/>
        <end position="77"/>
    </location>
</feature>
<sequence length="77" mass="7939">MDSALGATILRMIATNSLSAFTPAVGRPGETQPVRGIAPAAPTRAQDGATAPQRPLEAVPPQPGRPMPRGSLLDLRV</sequence>
<gene>
    <name evidence="2" type="ORF">Q7A36_19955</name>
</gene>
<protein>
    <submittedName>
        <fullName evidence="2">Uncharacterized protein</fullName>
    </submittedName>
</protein>
<evidence type="ECO:0000313" key="2">
    <source>
        <dbReference type="EMBL" id="MDO9710637.1"/>
    </source>
</evidence>
<comment type="caution">
    <text evidence="2">The sequence shown here is derived from an EMBL/GenBank/DDBJ whole genome shotgun (WGS) entry which is preliminary data.</text>
</comment>
<dbReference type="EMBL" id="JAUTWS010000019">
    <property type="protein sequence ID" value="MDO9710637.1"/>
    <property type="molecule type" value="Genomic_DNA"/>
</dbReference>
<accession>A0ABT9E3F3</accession>
<dbReference type="Proteomes" id="UP001243009">
    <property type="component" value="Unassembled WGS sequence"/>
</dbReference>
<name>A0ABT9E3F3_9PROT</name>